<proteinExistence type="predicted"/>
<sequence>LDTTFSIKVYPAIDNEKITNLLGGKSAGEIKETIYRNFPREISQVQINFWPFWVKNAPKDIKRINIKLNLE</sequence>
<feature type="non-terminal residue" evidence="1">
    <location>
        <position position="1"/>
    </location>
</feature>
<evidence type="ECO:0000313" key="1">
    <source>
        <dbReference type="EMBL" id="PJE69652.1"/>
    </source>
</evidence>
<accession>A0A2H9T1R4</accession>
<dbReference type="AlphaFoldDB" id="A0A2H9T1R4"/>
<organism evidence="1 2">
    <name type="scientific">Candidatus Staskawiczbacteria bacterium CG10_big_fil_rev_8_21_14_0_10_38_10</name>
    <dbReference type="NCBI Taxonomy" id="1974891"/>
    <lineage>
        <taxon>Bacteria</taxon>
        <taxon>Candidatus Staskawicziibacteriota</taxon>
    </lineage>
</organism>
<reference evidence="2" key="1">
    <citation type="submission" date="2017-09" db="EMBL/GenBank/DDBJ databases">
        <title>Depth-based differentiation of microbial function through sediment-hosted aquifers and enrichment of novel symbionts in the deep terrestrial subsurface.</title>
        <authorList>
            <person name="Probst A.J."/>
            <person name="Ladd B."/>
            <person name="Jarett J.K."/>
            <person name="Geller-Mcgrath D.E."/>
            <person name="Sieber C.M.K."/>
            <person name="Emerson J.B."/>
            <person name="Anantharaman K."/>
            <person name="Thomas B.C."/>
            <person name="Malmstrom R."/>
            <person name="Stieglmeier M."/>
            <person name="Klingl A."/>
            <person name="Woyke T."/>
            <person name="Ryan C.M."/>
            <person name="Banfield J.F."/>
        </authorList>
    </citation>
    <scope>NUCLEOTIDE SEQUENCE [LARGE SCALE GENOMIC DNA]</scope>
</reference>
<protein>
    <submittedName>
        <fullName evidence="1">Uncharacterized protein</fullName>
    </submittedName>
</protein>
<comment type="caution">
    <text evidence="1">The sequence shown here is derived from an EMBL/GenBank/DDBJ whole genome shotgun (WGS) entry which is preliminary data.</text>
</comment>
<name>A0A2H9T1R4_9BACT</name>
<dbReference type="Proteomes" id="UP000236946">
    <property type="component" value="Unassembled WGS sequence"/>
</dbReference>
<gene>
    <name evidence="1" type="ORF">COU98_00975</name>
</gene>
<dbReference type="EMBL" id="PFEN01000015">
    <property type="protein sequence ID" value="PJE69652.1"/>
    <property type="molecule type" value="Genomic_DNA"/>
</dbReference>
<evidence type="ECO:0000313" key="2">
    <source>
        <dbReference type="Proteomes" id="UP000236946"/>
    </source>
</evidence>